<comment type="similarity">
    <text evidence="1">Belongs to the UPF0065 (bug) family.</text>
</comment>
<geneLocation type="plasmid" evidence="2">
    <name>pTB30</name>
</geneLocation>
<dbReference type="Gene3D" id="3.40.190.150">
    <property type="entry name" value="Bordetella uptake gene, domain 1"/>
    <property type="match status" value="1"/>
</dbReference>
<dbReference type="PANTHER" id="PTHR42928">
    <property type="entry name" value="TRICARBOXYLATE-BINDING PROTEIN"/>
    <property type="match status" value="1"/>
</dbReference>
<proteinExistence type="inferred from homology"/>
<dbReference type="AlphaFoldDB" id="G9C9F1"/>
<dbReference type="PANTHER" id="PTHR42928:SF5">
    <property type="entry name" value="BLR1237 PROTEIN"/>
    <property type="match status" value="1"/>
</dbReference>
<dbReference type="InterPro" id="IPR042100">
    <property type="entry name" value="Bug_dom1"/>
</dbReference>
<dbReference type="PIRSF" id="PIRSF017082">
    <property type="entry name" value="YflP"/>
    <property type="match status" value="1"/>
</dbReference>
<name>G9C9F1_COMTE</name>
<dbReference type="Pfam" id="PF03401">
    <property type="entry name" value="TctC"/>
    <property type="match status" value="1"/>
</dbReference>
<dbReference type="EMBL" id="JF274987">
    <property type="protein sequence ID" value="AEX00416.1"/>
    <property type="molecule type" value="Genomic_DNA"/>
</dbReference>
<reference evidence="2" key="2">
    <citation type="journal article" date="2012" name="Appl. Environ. Microbiol.">
        <title>Role of IncP-1beta Plasmids pWDL7::rfp and pNB8c in Chloroaniline Catabolism as Determined by Genomic and Functional Analyses.</title>
        <authorList>
            <person name="Krol J.E."/>
            <person name="Penrod J.T."/>
            <person name="McCaslin H."/>
            <person name="Rogers L.M."/>
            <person name="Yano H."/>
            <person name="Stancik A.D."/>
            <person name="Dejonghe W."/>
            <person name="Brown C.J."/>
            <person name="Parales R.E."/>
            <person name="Wuertz S."/>
            <person name="Top E.M."/>
        </authorList>
    </citation>
    <scope>NUCLEOTIDE SEQUENCE</scope>
    <source>
        <strain evidence="2">TB30</strain>
        <plasmid evidence="2">pTB30</plasmid>
    </source>
</reference>
<sequence length="330" mass="34327">MENVLNPPSSMRRRSVLAGLSFACMADGASWAQASYPSRSIKIIVPFGAGASADLITRRVAEAMATSLGQAVIVENRPGATGNLGTGVAAKAEPDGYTLVVASTPNFAINTALYRQLPFDVDADFSPISLMAEAPNVIAVNPSTGITSMGDLVVAARRAPGGLAYTSATVGSTGHLLGELLAARAGIRLIHVPDKDPITLVLGGHVPMTIFTTASVLPHLRSGRLKALAVTSASRLAVAPDVPTLLEMKGIDISGTAWYGLVAPRATPAEAQTKLRSAVKSALQTPRVLSALVDSGHEVRLLEGSDFGAFMRAERVKWAEAVRLSGARPE</sequence>
<dbReference type="Gene3D" id="3.40.190.10">
    <property type="entry name" value="Periplasmic binding protein-like II"/>
    <property type="match status" value="1"/>
</dbReference>
<keyword evidence="2" id="KW-0614">Plasmid</keyword>
<evidence type="ECO:0000313" key="2">
    <source>
        <dbReference type="EMBL" id="AEX00416.1"/>
    </source>
</evidence>
<organism evidence="2">
    <name type="scientific">Comamonas testosteroni</name>
    <name type="common">Pseudomonas testosteroni</name>
    <dbReference type="NCBI Taxonomy" id="285"/>
    <lineage>
        <taxon>Bacteria</taxon>
        <taxon>Pseudomonadati</taxon>
        <taxon>Pseudomonadota</taxon>
        <taxon>Betaproteobacteria</taxon>
        <taxon>Burkholderiales</taxon>
        <taxon>Comamonadaceae</taxon>
        <taxon>Comamonas</taxon>
    </lineage>
</organism>
<reference evidence="2" key="1">
    <citation type="journal article" date="2002" name="FEMS Microbiol. Ecol.">
        <title>Diversity of 3-chloroaniline and 3,4-dichloroaniline degrading bacteria isolated from three different soils and involvement of their plasmids in chloroaniline degradation.</title>
        <authorList>
            <person name="Dejonghe W."/>
            <person name="Goris J."/>
            <person name="Dierickx A."/>
            <person name="De Dobbeleer V."/>
            <person name="Crul K."/>
            <person name="De Vos P."/>
            <person name="Verstraete W."/>
            <person name="Top E.M."/>
        </authorList>
    </citation>
    <scope>NUCLEOTIDE SEQUENCE</scope>
    <source>
        <strain evidence="2">TB30</strain>
        <plasmid evidence="2">pTB30</plasmid>
    </source>
</reference>
<protein>
    <submittedName>
        <fullName evidence="2">Twin-arginine translocation pathway signal protein</fullName>
    </submittedName>
</protein>
<dbReference type="InterPro" id="IPR005064">
    <property type="entry name" value="BUG"/>
</dbReference>
<accession>G9C9F1</accession>
<evidence type="ECO:0000256" key="1">
    <source>
        <dbReference type="ARBA" id="ARBA00006987"/>
    </source>
</evidence>
<dbReference type="SUPFAM" id="SSF53850">
    <property type="entry name" value="Periplasmic binding protein-like II"/>
    <property type="match status" value="1"/>
</dbReference>